<reference evidence="2" key="1">
    <citation type="submission" date="2011-05" db="EMBL/GenBank/DDBJ databases">
        <title>The genome sequence of Vittaforma corneae strain ATCC 50505.</title>
        <authorList>
            <consortium name="The Broad Institute Genome Sequencing Platform"/>
            <person name="Cuomo C."/>
            <person name="Didier E."/>
            <person name="Bowers L."/>
            <person name="Young S.K."/>
            <person name="Zeng Q."/>
            <person name="Gargeya S."/>
            <person name="Fitzgerald M."/>
            <person name="Haas B."/>
            <person name="Abouelleil A."/>
            <person name="Alvarado L."/>
            <person name="Arachchi H.M."/>
            <person name="Berlin A."/>
            <person name="Chapman S.B."/>
            <person name="Gearin G."/>
            <person name="Goldberg J."/>
            <person name="Griggs A."/>
            <person name="Gujja S."/>
            <person name="Hansen M."/>
            <person name="Heiman D."/>
            <person name="Howarth C."/>
            <person name="Larimer J."/>
            <person name="Lui A."/>
            <person name="MacDonald P.J.P."/>
            <person name="McCowen C."/>
            <person name="Montmayeur A."/>
            <person name="Murphy C."/>
            <person name="Neiman D."/>
            <person name="Pearson M."/>
            <person name="Priest M."/>
            <person name="Roberts A."/>
            <person name="Saif S."/>
            <person name="Shea T."/>
            <person name="Sisk P."/>
            <person name="Stolte C."/>
            <person name="Sykes S."/>
            <person name="Wortman J."/>
            <person name="Nusbaum C."/>
            <person name="Birren B."/>
        </authorList>
    </citation>
    <scope>NUCLEOTIDE SEQUENCE [LARGE SCALE GENOMIC DNA]</scope>
    <source>
        <strain evidence="2">ATCC 50505</strain>
    </source>
</reference>
<proteinExistence type="predicted"/>
<sequence length="225" mass="26465">MLIRLLAGINITYITFIECKDALENFSPDKYDLKMSKLDSVYANQQTPENDIDNSVALENEKMKRFETQVETLKGFMDIDNLYPVTSRKLWEAIYKFIIEHLKELVKDGRLGFTFYIRYNFCLYIIPLLPTEYVLVFPSFYHVIIPEKVKKYPLVLKFLTGLENFLKLVKKKSKVEVLPAFMVSKTFTSEKDIEIIKQIPDLIRTDPFKIIKWLIDFKIEPIGVV</sequence>
<dbReference type="Proteomes" id="UP000011082">
    <property type="component" value="Unassembled WGS sequence"/>
</dbReference>
<dbReference type="OrthoDB" id="2190145at2759"/>
<dbReference type="VEuPathDB" id="MicrosporidiaDB:VICG_00962"/>
<accession>L2GN69</accession>
<dbReference type="AlphaFoldDB" id="L2GN69"/>
<keyword evidence="2" id="KW-1185">Reference proteome</keyword>
<organism evidence="1 2">
    <name type="scientific">Vittaforma corneae (strain ATCC 50505)</name>
    <name type="common">Microsporidian parasite</name>
    <name type="synonym">Nosema corneum</name>
    <dbReference type="NCBI Taxonomy" id="993615"/>
    <lineage>
        <taxon>Eukaryota</taxon>
        <taxon>Fungi</taxon>
        <taxon>Fungi incertae sedis</taxon>
        <taxon>Microsporidia</taxon>
        <taxon>Nosematidae</taxon>
        <taxon>Vittaforma</taxon>
    </lineage>
</organism>
<dbReference type="GeneID" id="19881674"/>
<dbReference type="RefSeq" id="XP_007604409.1">
    <property type="nucleotide sequence ID" value="XM_007604347.1"/>
</dbReference>
<evidence type="ECO:0000313" key="1">
    <source>
        <dbReference type="EMBL" id="ELA41945.1"/>
    </source>
</evidence>
<name>L2GN69_VITCO</name>
<gene>
    <name evidence="1" type="ORF">VICG_00962</name>
</gene>
<dbReference type="HOGENOM" id="CLU_1230743_0_0_1"/>
<evidence type="ECO:0000313" key="2">
    <source>
        <dbReference type="Proteomes" id="UP000011082"/>
    </source>
</evidence>
<protein>
    <submittedName>
        <fullName evidence="1">Uncharacterized protein</fullName>
    </submittedName>
</protein>
<dbReference type="InParanoid" id="L2GN69"/>
<dbReference type="OMA" id="LWEAIYK"/>
<dbReference type="EMBL" id="JH370136">
    <property type="protein sequence ID" value="ELA41945.1"/>
    <property type="molecule type" value="Genomic_DNA"/>
</dbReference>